<feature type="signal peptide" evidence="1">
    <location>
        <begin position="1"/>
        <end position="17"/>
    </location>
</feature>
<dbReference type="AlphaFoldDB" id="M4VD59"/>
<name>M4VD59_9BACT</name>
<evidence type="ECO:0000256" key="1">
    <source>
        <dbReference type="SAM" id="SignalP"/>
    </source>
</evidence>
<dbReference type="Proteomes" id="UP000012040">
    <property type="component" value="Chromosome"/>
</dbReference>
<organism evidence="2 3">
    <name type="scientific">Pseudobdellovibrio exovorus JSS</name>
    <dbReference type="NCBI Taxonomy" id="1184267"/>
    <lineage>
        <taxon>Bacteria</taxon>
        <taxon>Pseudomonadati</taxon>
        <taxon>Bdellovibrionota</taxon>
        <taxon>Bdellovibrionia</taxon>
        <taxon>Bdellovibrionales</taxon>
        <taxon>Pseudobdellovibrionaceae</taxon>
        <taxon>Pseudobdellovibrio</taxon>
    </lineage>
</organism>
<proteinExistence type="predicted"/>
<dbReference type="OrthoDB" id="5293960at2"/>
<dbReference type="HOGENOM" id="CLU_1297788_0_0_7"/>
<protein>
    <submittedName>
        <fullName evidence="2">Uncharacterized protein</fullName>
    </submittedName>
</protein>
<evidence type="ECO:0000313" key="2">
    <source>
        <dbReference type="EMBL" id="AGH96425.1"/>
    </source>
</evidence>
<accession>M4VD59</accession>
<sequence>MKFIALIFFVFSSIASAKSNETQQWTQLRHTQEGPNEPEVFQREYIVTSSELHSAVQTYGVYTCVALVIYDPQTKQGLLAHLDSGVDLNSLRFLARDFDLKRMKISILGGQPTDSFNLHQKIKNKIQELGGHVQLSLFNRAGSDMSLRLNLETGEVSFYAERLPSTPPDMALAKIQRLKYESRLYRHPESIGGGDLIDPITLPIESGFPLPY</sequence>
<dbReference type="PATRIC" id="fig|1184267.3.peg.2236"/>
<dbReference type="EMBL" id="CP003537">
    <property type="protein sequence ID" value="AGH96425.1"/>
    <property type="molecule type" value="Genomic_DNA"/>
</dbReference>
<feature type="chain" id="PRO_5004060167" evidence="1">
    <location>
        <begin position="18"/>
        <end position="212"/>
    </location>
</feature>
<gene>
    <name evidence="2" type="ORF">A11Q_2209</name>
</gene>
<reference evidence="2 3" key="1">
    <citation type="journal article" date="2013" name="ISME J.">
        <title>By their genes ye shall know them: genomic signatures of predatory bacteria.</title>
        <authorList>
            <person name="Pasternak Z."/>
            <person name="Pietrokovski S."/>
            <person name="Rotem O."/>
            <person name="Gophna U."/>
            <person name="Lurie-Weinberger M.N."/>
            <person name="Jurkevitch E."/>
        </authorList>
    </citation>
    <scope>NUCLEOTIDE SEQUENCE [LARGE SCALE GENOMIC DNA]</scope>
    <source>
        <strain evidence="2 3">JSS</strain>
    </source>
</reference>
<keyword evidence="3" id="KW-1185">Reference proteome</keyword>
<dbReference type="STRING" id="1184267.A11Q_2209"/>
<dbReference type="eggNOG" id="ENOG5034BEF">
    <property type="taxonomic scope" value="Bacteria"/>
</dbReference>
<evidence type="ECO:0000313" key="3">
    <source>
        <dbReference type="Proteomes" id="UP000012040"/>
    </source>
</evidence>
<keyword evidence="1" id="KW-0732">Signal</keyword>
<dbReference type="RefSeq" id="WP_015470915.1">
    <property type="nucleotide sequence ID" value="NC_020813.1"/>
</dbReference>
<dbReference type="KEGG" id="bex:A11Q_2209"/>